<evidence type="ECO:0000256" key="1">
    <source>
        <dbReference type="SAM" id="MobiDB-lite"/>
    </source>
</evidence>
<name>A0A7S1KRJ2_9EUKA</name>
<gene>
    <name evidence="2" type="ORF">PCOS0759_LOCUS6260</name>
</gene>
<reference evidence="2" key="1">
    <citation type="submission" date="2021-01" db="EMBL/GenBank/DDBJ databases">
        <authorList>
            <person name="Corre E."/>
            <person name="Pelletier E."/>
            <person name="Niang G."/>
            <person name="Scheremetjew M."/>
            <person name="Finn R."/>
            <person name="Kale V."/>
            <person name="Holt S."/>
            <person name="Cochrane G."/>
            <person name="Meng A."/>
            <person name="Brown T."/>
            <person name="Cohen L."/>
        </authorList>
    </citation>
    <scope>NUCLEOTIDE SEQUENCE</scope>
    <source>
        <strain evidence="2">WS</strain>
    </source>
</reference>
<evidence type="ECO:0000313" key="2">
    <source>
        <dbReference type="EMBL" id="CAD9083018.1"/>
    </source>
</evidence>
<dbReference type="AlphaFoldDB" id="A0A7S1KRJ2"/>
<dbReference type="EMBL" id="HBGD01007517">
    <property type="protein sequence ID" value="CAD9083018.1"/>
    <property type="molecule type" value="Transcribed_RNA"/>
</dbReference>
<feature type="region of interest" description="Disordered" evidence="1">
    <location>
        <begin position="29"/>
        <end position="48"/>
    </location>
</feature>
<proteinExistence type="predicted"/>
<accession>A0A7S1KRJ2</accession>
<organism evidence="2">
    <name type="scientific">Percolomonas cosmopolitus</name>
    <dbReference type="NCBI Taxonomy" id="63605"/>
    <lineage>
        <taxon>Eukaryota</taxon>
        <taxon>Discoba</taxon>
        <taxon>Heterolobosea</taxon>
        <taxon>Tetramitia</taxon>
        <taxon>Eutetramitia</taxon>
        <taxon>Percolomonadidae</taxon>
        <taxon>Percolomonas</taxon>
    </lineage>
</organism>
<feature type="compositionally biased region" description="Low complexity" evidence="1">
    <location>
        <begin position="29"/>
        <end position="45"/>
    </location>
</feature>
<protein>
    <submittedName>
        <fullName evidence="2">Uncharacterized protein</fullName>
    </submittedName>
</protein>
<sequence>MFRQSIALVARRPLKTPFRQSYRFMATQAAPAAGNQQQQTAPPTTGDNKAKTVALFPELRKILKPQVIQILEQKGDELLIKKLNFIGPEGVSRLNCASNLILKTLSDENCFRIMSQELMDSWDYYWLKIKESGNNADKWMENMKEVEDLPFIMDKCWNRMQLNGVNPTLDHYLVYINCMGRFGIGPQSGNVVIDLKKQNYARRGADLTPTRLGRLQAWSKHISNEIPLIFYEYFTKDNPTDIPASMHEHFKKLEKELPEETEIANYFLGSQKGKTKPELLTRKEKEYEDFAGQWLQQDMIDQYLQPPLEKLYNVDDNRREQLEKEKATAKK</sequence>